<dbReference type="PRINTS" id="PR00385">
    <property type="entry name" value="P450"/>
</dbReference>
<dbReference type="InterPro" id="IPR002397">
    <property type="entry name" value="Cyt_P450_B"/>
</dbReference>
<dbReference type="PANTHER" id="PTHR46696">
    <property type="entry name" value="P450, PUTATIVE (EUROFUNG)-RELATED"/>
    <property type="match status" value="1"/>
</dbReference>
<keyword evidence="2" id="KW-0479">Metal-binding</keyword>
<evidence type="ECO:0000256" key="2">
    <source>
        <dbReference type="RuleBase" id="RU000461"/>
    </source>
</evidence>
<organism evidence="3 4">
    <name type="scientific">Microlunatus ginsengisoli</name>
    <dbReference type="NCBI Taxonomy" id="363863"/>
    <lineage>
        <taxon>Bacteria</taxon>
        <taxon>Bacillati</taxon>
        <taxon>Actinomycetota</taxon>
        <taxon>Actinomycetes</taxon>
        <taxon>Propionibacteriales</taxon>
        <taxon>Propionibacteriaceae</taxon>
        <taxon>Microlunatus</taxon>
    </lineage>
</organism>
<dbReference type="InterPro" id="IPR017972">
    <property type="entry name" value="Cyt_P450_CS"/>
</dbReference>
<gene>
    <name evidence="3" type="ORF">GCM10022236_51120</name>
</gene>
<keyword evidence="2" id="KW-0408">Iron</keyword>
<dbReference type="Gene3D" id="1.10.630.10">
    <property type="entry name" value="Cytochrome P450"/>
    <property type="match status" value="1"/>
</dbReference>
<sequence length="420" mass="45918">MGPRREQLIFVRDFLRERAAIRVGAHLRRDPLARLHLEEGRRDPYPLYEDVRSRGPLVRSTIGAWTSVDHHVCNEILRSRSFGATGEDADHLAGSPQLSFLEMNPPDHTRLRRFALPTFSPKSVAAFAPSIQQVVDDLLDKTVGDEPFDLVGSLAAPMPIGVITRLLGVGDADADEFAHYGATFGSALGGLQSIKHAGELMRAQQALRRIFENAFEARRRDPGDDVISRLVSTEGSSVRPEEMVPLCTLLLIAGFETTVNLISNTILALLTHPDAWRRVAADPTLVEAAIEETLRWDPPVQRTARFALADATIAGHQVKKGEIVVTLLAGANRDPAVFAEPARFDLDRPNKSEHLAFSSGIHYCVGAPLARLEAIIAVRSLIARYPGLRVAGPVVRRQGSLIRGLTNFPVSRSFVAVPAG</sequence>
<dbReference type="PANTHER" id="PTHR46696:SF4">
    <property type="entry name" value="BIOTIN BIOSYNTHESIS CYTOCHROME P450"/>
    <property type="match status" value="1"/>
</dbReference>
<dbReference type="PRINTS" id="PR00359">
    <property type="entry name" value="BP450"/>
</dbReference>
<keyword evidence="2" id="KW-0349">Heme</keyword>
<dbReference type="EMBL" id="BAABAB010000052">
    <property type="protein sequence ID" value="GAA3642258.1"/>
    <property type="molecule type" value="Genomic_DNA"/>
</dbReference>
<reference evidence="4" key="1">
    <citation type="journal article" date="2019" name="Int. J. Syst. Evol. Microbiol.">
        <title>The Global Catalogue of Microorganisms (GCM) 10K type strain sequencing project: providing services to taxonomists for standard genome sequencing and annotation.</title>
        <authorList>
            <consortium name="The Broad Institute Genomics Platform"/>
            <consortium name="The Broad Institute Genome Sequencing Center for Infectious Disease"/>
            <person name="Wu L."/>
            <person name="Ma J."/>
        </authorList>
    </citation>
    <scope>NUCLEOTIDE SEQUENCE [LARGE SCALE GENOMIC DNA]</scope>
    <source>
        <strain evidence="4">JCM 16929</strain>
    </source>
</reference>
<comment type="caution">
    <text evidence="3">The sequence shown here is derived from an EMBL/GenBank/DDBJ whole genome shotgun (WGS) entry which is preliminary data.</text>
</comment>
<comment type="similarity">
    <text evidence="1 2">Belongs to the cytochrome P450 family.</text>
</comment>
<dbReference type="CDD" id="cd20625">
    <property type="entry name" value="CYP164-like"/>
    <property type="match status" value="1"/>
</dbReference>
<evidence type="ECO:0000313" key="4">
    <source>
        <dbReference type="Proteomes" id="UP001501490"/>
    </source>
</evidence>
<keyword evidence="2" id="KW-0503">Monooxygenase</keyword>
<dbReference type="Pfam" id="PF00067">
    <property type="entry name" value="p450"/>
    <property type="match status" value="1"/>
</dbReference>
<keyword evidence="4" id="KW-1185">Reference proteome</keyword>
<accession>A0ABP7AXN7</accession>
<dbReference type="SUPFAM" id="SSF48264">
    <property type="entry name" value="Cytochrome P450"/>
    <property type="match status" value="1"/>
</dbReference>
<protein>
    <submittedName>
        <fullName evidence="3">Cytochrome P450</fullName>
    </submittedName>
</protein>
<evidence type="ECO:0000313" key="3">
    <source>
        <dbReference type="EMBL" id="GAA3642258.1"/>
    </source>
</evidence>
<dbReference type="RefSeq" id="WP_344809953.1">
    <property type="nucleotide sequence ID" value="NZ_BAABAB010000052.1"/>
</dbReference>
<dbReference type="InterPro" id="IPR001128">
    <property type="entry name" value="Cyt_P450"/>
</dbReference>
<dbReference type="InterPro" id="IPR036396">
    <property type="entry name" value="Cyt_P450_sf"/>
</dbReference>
<name>A0ABP7AXN7_9ACTN</name>
<keyword evidence="2" id="KW-0560">Oxidoreductase</keyword>
<dbReference type="Proteomes" id="UP001501490">
    <property type="component" value="Unassembled WGS sequence"/>
</dbReference>
<proteinExistence type="inferred from homology"/>
<dbReference type="PROSITE" id="PS00086">
    <property type="entry name" value="CYTOCHROME_P450"/>
    <property type="match status" value="1"/>
</dbReference>
<evidence type="ECO:0000256" key="1">
    <source>
        <dbReference type="ARBA" id="ARBA00010617"/>
    </source>
</evidence>